<proteinExistence type="predicted"/>
<dbReference type="GO" id="GO:0032259">
    <property type="term" value="P:methylation"/>
    <property type="evidence" value="ECO:0007669"/>
    <property type="project" value="UniProtKB-KW"/>
</dbReference>
<protein>
    <submittedName>
        <fullName evidence="6">3'-hydroxy-N-methyl-(S)-coclaurine 4'-O-methyltransferase-like</fullName>
    </submittedName>
</protein>
<evidence type="ECO:0000259" key="4">
    <source>
        <dbReference type="Pfam" id="PF00891"/>
    </source>
</evidence>
<reference evidence="5" key="1">
    <citation type="journal article" date="2013" name="Genome Biol.">
        <title>Reference genomes and transcriptomes of Nicotiana sylvestris and Nicotiana tomentosiformis.</title>
        <authorList>
            <person name="Sierro N."/>
            <person name="Battey J.N."/>
            <person name="Ouadi S."/>
            <person name="Bovet L."/>
            <person name="Goepfert S."/>
            <person name="Bakaher N."/>
            <person name="Peitsch M.C."/>
            <person name="Ivanov N.V."/>
        </authorList>
    </citation>
    <scope>NUCLEOTIDE SEQUENCE [LARGE SCALE GENOMIC DNA]</scope>
</reference>
<gene>
    <name evidence="6" type="primary">LOC104247909</name>
</gene>
<dbReference type="GO" id="GO:0008171">
    <property type="term" value="F:O-methyltransferase activity"/>
    <property type="evidence" value="ECO:0007669"/>
    <property type="project" value="InterPro"/>
</dbReference>
<dbReference type="eggNOG" id="KOG3178">
    <property type="taxonomic scope" value="Eukaryota"/>
</dbReference>
<dbReference type="Pfam" id="PF00891">
    <property type="entry name" value="Methyltransf_2"/>
    <property type="match status" value="1"/>
</dbReference>
<keyword evidence="3" id="KW-0949">S-adenosyl-L-methionine</keyword>
<evidence type="ECO:0000256" key="2">
    <source>
        <dbReference type="ARBA" id="ARBA00022679"/>
    </source>
</evidence>
<dbReference type="AlphaFoldDB" id="A0A1U7YK45"/>
<dbReference type="PANTHER" id="PTHR11746">
    <property type="entry name" value="O-METHYLTRANSFERASE"/>
    <property type="match status" value="1"/>
</dbReference>
<dbReference type="InterPro" id="IPR001077">
    <property type="entry name" value="COMT_C"/>
</dbReference>
<evidence type="ECO:0000256" key="1">
    <source>
        <dbReference type="ARBA" id="ARBA00022603"/>
    </source>
</evidence>
<keyword evidence="1" id="KW-0489">Methyltransferase</keyword>
<evidence type="ECO:0000313" key="5">
    <source>
        <dbReference type="Proteomes" id="UP000189701"/>
    </source>
</evidence>
<dbReference type="RefSeq" id="XP_009802356.1">
    <property type="nucleotide sequence ID" value="XM_009804054.1"/>
</dbReference>
<sequence>MARTMLIDNGVVKGFWAEAVNTTCYLVNRCMIMSLLNKTLYELLNEGKLKLTNLRMLGCKCFVLNNSEEALGKFDTKTDEENRVFRCSARTPDAEALNPPFMQTMDPIQSNIGLLTKRFRSKTRSSLAFSVFLLKIEPKNIKEALKDAGRITAMQDELHQVERNRVWHLVPRPSDRTVIGTRFELKYAVLEVGVPFDRVHDVHGFEYQQSNPKFNDVFNKAMINHTTVIMKRILENYKGFENIKSLVDVGGSLGVNLKMITSKYPTIKGTSFDLPHVIQYSPFYRGVEHVGGDMFDSVPEGDAIFMKETFLPVTQREIYRK</sequence>
<dbReference type="Gene3D" id="3.40.50.150">
    <property type="entry name" value="Vaccinia Virus protein VP39"/>
    <property type="match status" value="1"/>
</dbReference>
<feature type="domain" description="O-methyltransferase C-terminal" evidence="4">
    <location>
        <begin position="184"/>
        <end position="308"/>
    </location>
</feature>
<dbReference type="InterPro" id="IPR029063">
    <property type="entry name" value="SAM-dependent_MTases_sf"/>
</dbReference>
<dbReference type="Proteomes" id="UP000189701">
    <property type="component" value="Unplaced"/>
</dbReference>
<dbReference type="PROSITE" id="PS51683">
    <property type="entry name" value="SAM_OMT_II"/>
    <property type="match status" value="1"/>
</dbReference>
<dbReference type="STRING" id="4096.A0A1U7YK45"/>
<accession>A0A1U7YK45</accession>
<dbReference type="SUPFAM" id="SSF53335">
    <property type="entry name" value="S-adenosyl-L-methionine-dependent methyltransferases"/>
    <property type="match status" value="1"/>
</dbReference>
<evidence type="ECO:0000313" key="6">
    <source>
        <dbReference type="RefSeq" id="XP_009802356.1"/>
    </source>
</evidence>
<keyword evidence="5" id="KW-1185">Reference proteome</keyword>
<name>A0A1U7YK45_NICSY</name>
<organism evidence="5 6">
    <name type="scientific">Nicotiana sylvestris</name>
    <name type="common">Wood tobacco</name>
    <name type="synonym">South American tobacco</name>
    <dbReference type="NCBI Taxonomy" id="4096"/>
    <lineage>
        <taxon>Eukaryota</taxon>
        <taxon>Viridiplantae</taxon>
        <taxon>Streptophyta</taxon>
        <taxon>Embryophyta</taxon>
        <taxon>Tracheophyta</taxon>
        <taxon>Spermatophyta</taxon>
        <taxon>Magnoliopsida</taxon>
        <taxon>eudicotyledons</taxon>
        <taxon>Gunneridae</taxon>
        <taxon>Pentapetalae</taxon>
        <taxon>asterids</taxon>
        <taxon>lamiids</taxon>
        <taxon>Solanales</taxon>
        <taxon>Solanaceae</taxon>
        <taxon>Nicotianoideae</taxon>
        <taxon>Nicotianeae</taxon>
        <taxon>Nicotiana</taxon>
    </lineage>
</organism>
<keyword evidence="2" id="KW-0808">Transferase</keyword>
<evidence type="ECO:0000256" key="3">
    <source>
        <dbReference type="ARBA" id="ARBA00022691"/>
    </source>
</evidence>
<dbReference type="InterPro" id="IPR016461">
    <property type="entry name" value="COMT-like"/>
</dbReference>
<reference evidence="6" key="2">
    <citation type="submission" date="2025-08" db="UniProtKB">
        <authorList>
            <consortium name="RefSeq"/>
        </authorList>
    </citation>
    <scope>IDENTIFICATION</scope>
    <source>
        <tissue evidence="6">Leaf</tissue>
    </source>
</reference>